<accession>A0ABW1WD95</accession>
<dbReference type="PANTHER" id="PTHR30531">
    <property type="entry name" value="FLAGELLAR BIOSYNTHETIC PROTEIN FLHB"/>
    <property type="match status" value="1"/>
</dbReference>
<dbReference type="InterPro" id="IPR006135">
    <property type="entry name" value="T3SS_substrate_exporter"/>
</dbReference>
<keyword evidence="6 12" id="KW-0812">Transmembrane</keyword>
<evidence type="ECO:0000256" key="5">
    <source>
        <dbReference type="ARBA" id="ARBA00022475"/>
    </source>
</evidence>
<dbReference type="Gene3D" id="3.40.1690.10">
    <property type="entry name" value="secretion proteins EscU"/>
    <property type="match status" value="1"/>
</dbReference>
<keyword evidence="4 12" id="KW-0813">Transport</keyword>
<evidence type="ECO:0000256" key="12">
    <source>
        <dbReference type="RuleBase" id="RU364091"/>
    </source>
</evidence>
<dbReference type="PANTHER" id="PTHR30531:SF12">
    <property type="entry name" value="FLAGELLAR BIOSYNTHETIC PROTEIN FLHB"/>
    <property type="match status" value="1"/>
</dbReference>
<gene>
    <name evidence="12 13" type="primary">flhB</name>
    <name evidence="13" type="ORF">ACFP7A_02625</name>
</gene>
<evidence type="ECO:0000256" key="6">
    <source>
        <dbReference type="ARBA" id="ARBA00022692"/>
    </source>
</evidence>
<keyword evidence="7 12" id="KW-1005">Bacterial flagellum biogenesis</keyword>
<comment type="subcellular location">
    <subcellularLocation>
        <location evidence="1">Cell membrane</location>
        <topology evidence="1">Multi-pass membrane protein</topology>
    </subcellularLocation>
</comment>
<dbReference type="RefSeq" id="WP_253052135.1">
    <property type="nucleotide sequence ID" value="NZ_JAMXWN010000001.1"/>
</dbReference>
<evidence type="ECO:0000256" key="10">
    <source>
        <dbReference type="ARBA" id="ARBA00023136"/>
    </source>
</evidence>
<organism evidence="13 14">
    <name type="scientific">Sporolactobacillus kofuensis</name>
    <dbReference type="NCBI Taxonomy" id="269672"/>
    <lineage>
        <taxon>Bacteria</taxon>
        <taxon>Bacillati</taxon>
        <taxon>Bacillota</taxon>
        <taxon>Bacilli</taxon>
        <taxon>Bacillales</taxon>
        <taxon>Sporolactobacillaceae</taxon>
        <taxon>Sporolactobacillus</taxon>
    </lineage>
</organism>
<dbReference type="SUPFAM" id="SSF160544">
    <property type="entry name" value="EscU C-terminal domain-like"/>
    <property type="match status" value="1"/>
</dbReference>
<keyword evidence="13" id="KW-0282">Flagellum</keyword>
<comment type="caution">
    <text evidence="13">The sequence shown here is derived from an EMBL/GenBank/DDBJ whole genome shotgun (WGS) entry which is preliminary data.</text>
</comment>
<protein>
    <recommendedName>
        <fullName evidence="3 12">Flagellar biosynthetic protein FlhB</fullName>
    </recommendedName>
</protein>
<evidence type="ECO:0000256" key="4">
    <source>
        <dbReference type="ARBA" id="ARBA00022448"/>
    </source>
</evidence>
<name>A0ABW1WD95_9BACL</name>
<evidence type="ECO:0000256" key="8">
    <source>
        <dbReference type="ARBA" id="ARBA00022927"/>
    </source>
</evidence>
<keyword evidence="11 12" id="KW-1006">Bacterial flagellum protein export</keyword>
<evidence type="ECO:0000256" key="9">
    <source>
        <dbReference type="ARBA" id="ARBA00022989"/>
    </source>
</evidence>
<evidence type="ECO:0000313" key="13">
    <source>
        <dbReference type="EMBL" id="MFC6385484.1"/>
    </source>
</evidence>
<keyword evidence="9 12" id="KW-1133">Transmembrane helix</keyword>
<evidence type="ECO:0000256" key="2">
    <source>
        <dbReference type="ARBA" id="ARBA00010690"/>
    </source>
</evidence>
<evidence type="ECO:0000256" key="11">
    <source>
        <dbReference type="ARBA" id="ARBA00023225"/>
    </source>
</evidence>
<dbReference type="InterPro" id="IPR006136">
    <property type="entry name" value="FlhB"/>
</dbReference>
<proteinExistence type="inferred from homology"/>
<dbReference type="InterPro" id="IPR029025">
    <property type="entry name" value="T3SS_substrate_exporter_C"/>
</dbReference>
<evidence type="ECO:0000256" key="7">
    <source>
        <dbReference type="ARBA" id="ARBA00022795"/>
    </source>
</evidence>
<keyword evidence="14" id="KW-1185">Reference proteome</keyword>
<dbReference type="NCBIfam" id="TIGR00328">
    <property type="entry name" value="flhB"/>
    <property type="match status" value="1"/>
</dbReference>
<keyword evidence="10 12" id="KW-0472">Membrane</keyword>
<feature type="transmembrane region" description="Helical" evidence="12">
    <location>
        <begin position="100"/>
        <end position="125"/>
    </location>
</feature>
<dbReference type="PRINTS" id="PR00950">
    <property type="entry name" value="TYPE3IMSPROT"/>
</dbReference>
<keyword evidence="5 12" id="KW-1003">Cell membrane</keyword>
<evidence type="ECO:0000256" key="3">
    <source>
        <dbReference type="ARBA" id="ARBA00021622"/>
    </source>
</evidence>
<feature type="transmembrane region" description="Helical" evidence="12">
    <location>
        <begin position="35"/>
        <end position="56"/>
    </location>
</feature>
<sequence>MSDLRYPVNLQYFAGEKTEKATPHKREESRKKGQIFKSVDLSTAISMLAFFIYFRIAGGKFVEQLAQMMGIFFNRDLSMGVTENTIHRLFSELSMQVLQLLLPILIVALVIGVATQIVQVGILFLPDQLMFKPERLDPLKGLKRIYSLRAIVEFLKSILKIVFIGIVAFAILWMNRQSITQLASQPLTESVRTIATIVLNMGIAVAVSLIALSLLDYLYQKYDYEKNIRMSKQDIKDEFKSIEGNPQIKSKIKERQRQMALRRMMQEVPKADVIITNPTHFAVALTYDAEKMGSPQVIAKGADLIALRIKEIARANQIVIVEKKPLARALFHQLEIGDTIPEEFFKAVAEILAYVYRLKGKV</sequence>
<feature type="transmembrane region" description="Helical" evidence="12">
    <location>
        <begin position="194"/>
        <end position="219"/>
    </location>
</feature>
<feature type="transmembrane region" description="Helical" evidence="12">
    <location>
        <begin position="146"/>
        <end position="174"/>
    </location>
</feature>
<keyword evidence="8 12" id="KW-0653">Protein transport</keyword>
<reference evidence="14" key="1">
    <citation type="journal article" date="2019" name="Int. J. Syst. Evol. Microbiol.">
        <title>The Global Catalogue of Microorganisms (GCM) 10K type strain sequencing project: providing services to taxonomists for standard genome sequencing and annotation.</title>
        <authorList>
            <consortium name="The Broad Institute Genomics Platform"/>
            <consortium name="The Broad Institute Genome Sequencing Center for Infectious Disease"/>
            <person name="Wu L."/>
            <person name="Ma J."/>
        </authorList>
    </citation>
    <scope>NUCLEOTIDE SEQUENCE [LARGE SCALE GENOMIC DNA]</scope>
    <source>
        <strain evidence="14">CCUG 42001</strain>
    </source>
</reference>
<keyword evidence="13" id="KW-0966">Cell projection</keyword>
<keyword evidence="13" id="KW-0969">Cilium</keyword>
<evidence type="ECO:0000313" key="14">
    <source>
        <dbReference type="Proteomes" id="UP001596267"/>
    </source>
</evidence>
<evidence type="ECO:0000256" key="1">
    <source>
        <dbReference type="ARBA" id="ARBA00004651"/>
    </source>
</evidence>
<dbReference type="Proteomes" id="UP001596267">
    <property type="component" value="Unassembled WGS sequence"/>
</dbReference>
<comment type="similarity">
    <text evidence="2 12">Belongs to the type III secretion exporter family.</text>
</comment>
<dbReference type="Gene3D" id="6.10.250.2080">
    <property type="match status" value="1"/>
</dbReference>
<dbReference type="Pfam" id="PF01312">
    <property type="entry name" value="Bac_export_2"/>
    <property type="match status" value="1"/>
</dbReference>
<comment type="function">
    <text evidence="12">Required for formation of the rod structure in the basal body of the flagellar apparatus. Together with FliI and FliH, may constitute the export apparatus of flagellin.</text>
</comment>
<dbReference type="EMBL" id="JBHSTQ010000002">
    <property type="protein sequence ID" value="MFC6385484.1"/>
    <property type="molecule type" value="Genomic_DNA"/>
</dbReference>